<protein>
    <submittedName>
        <fullName evidence="2">Alpha-E superfamily protein</fullName>
    </submittedName>
</protein>
<sequence>MMLSRTGASLYWLGRYLERADFIARLIEATVRLDVMSSRPAGEIAWSSALAVTETEEAFAASGAALRQTEVVRFLTLDTSHPGSVIRCLDRARDNAKAVRTALSREAWTAINRAWLVFENRNQVGDTAQTLSLVEAVKNETRGFEGEVHQMLRNQSHWFIRLGQAVERADNTARLLDVKYHILLPEGEAVGGVVDRDQWTTILQTVSAVTAYRWLYSDGLTPANVIDLLIANRDLPRSLLASAETTVDLLGLLAERTGAHGEADRMARMRAARLGRTRSGEVIASGLHQYLQAFIRENGQLHEAIGRQFRFGCSAFRSTTAPSIASASRRAGSSRCCA</sequence>
<dbReference type="Proteomes" id="UP000528945">
    <property type="component" value="Unassembled WGS sequence"/>
</dbReference>
<gene>
    <name evidence="2" type="ORF">GGR47_000426</name>
</gene>
<evidence type="ECO:0000313" key="3">
    <source>
        <dbReference type="Proteomes" id="UP000528945"/>
    </source>
</evidence>
<accession>A0AAW3TPZ2</accession>
<reference evidence="2 3" key="1">
    <citation type="submission" date="2020-08" db="EMBL/GenBank/DDBJ databases">
        <title>Genomic Encyclopedia of Type Strains, Phase IV (KMG-IV): sequencing the most valuable type-strain genomes for metagenomic binning, comparative biology and taxonomic classification.</title>
        <authorList>
            <person name="Goeker M."/>
        </authorList>
    </citation>
    <scope>NUCLEOTIDE SEQUENCE [LARGE SCALE GENOMIC DNA]</scope>
    <source>
        <strain evidence="2 3">DSM 15581</strain>
    </source>
</reference>
<evidence type="ECO:0000313" key="2">
    <source>
        <dbReference type="EMBL" id="MBB3874210.1"/>
    </source>
</evidence>
<dbReference type="Pfam" id="PF04168">
    <property type="entry name" value="Alpha-E"/>
    <property type="match status" value="1"/>
</dbReference>
<dbReference type="InterPro" id="IPR007296">
    <property type="entry name" value="DUF403"/>
</dbReference>
<dbReference type="InterPro" id="IPR051680">
    <property type="entry name" value="ATP-dep_Glu-Cys_Ligase-2"/>
</dbReference>
<dbReference type="EMBL" id="JACIDB010000001">
    <property type="protein sequence ID" value="MBB3874210.1"/>
    <property type="molecule type" value="Genomic_DNA"/>
</dbReference>
<evidence type="ECO:0000259" key="1">
    <source>
        <dbReference type="Pfam" id="PF04168"/>
    </source>
</evidence>
<keyword evidence="3" id="KW-1185">Reference proteome</keyword>
<feature type="domain" description="DUF403" evidence="1">
    <location>
        <begin position="2"/>
        <end position="309"/>
    </location>
</feature>
<comment type="caution">
    <text evidence="2">The sequence shown here is derived from an EMBL/GenBank/DDBJ whole genome shotgun (WGS) entry which is preliminary data.</text>
</comment>
<dbReference type="AlphaFoldDB" id="A0AAW3TPZ2"/>
<name>A0AAW3TPZ2_9SPHN</name>
<organism evidence="2 3">
    <name type="scientific">Sphingomonas aquatilis</name>
    <dbReference type="NCBI Taxonomy" id="93063"/>
    <lineage>
        <taxon>Bacteria</taxon>
        <taxon>Pseudomonadati</taxon>
        <taxon>Pseudomonadota</taxon>
        <taxon>Alphaproteobacteria</taxon>
        <taxon>Sphingomonadales</taxon>
        <taxon>Sphingomonadaceae</taxon>
        <taxon>Sphingomonas</taxon>
    </lineage>
</organism>
<dbReference type="PANTHER" id="PTHR34595">
    <property type="entry name" value="BLR5612 PROTEIN"/>
    <property type="match status" value="1"/>
</dbReference>
<proteinExistence type="predicted"/>
<dbReference type="PANTHER" id="PTHR34595:SF7">
    <property type="entry name" value="SLL1039 PROTEIN"/>
    <property type="match status" value="1"/>
</dbReference>